<protein>
    <submittedName>
        <fullName evidence="13">Leucyl aminopeptidase yscIV</fullName>
        <ecNumber evidence="13">3.3.2.6</ecNumber>
    </submittedName>
</protein>
<dbReference type="Gene3D" id="1.10.390.10">
    <property type="entry name" value="Neutral Protease Domain 2"/>
    <property type="match status" value="1"/>
</dbReference>
<dbReference type="GO" id="GO:0008237">
    <property type="term" value="F:metallopeptidase activity"/>
    <property type="evidence" value="ECO:0007669"/>
    <property type="project" value="UniProtKB-KW"/>
</dbReference>
<dbReference type="SUPFAM" id="SSF63737">
    <property type="entry name" value="Leukotriene A4 hydrolase N-terminal domain"/>
    <property type="match status" value="1"/>
</dbReference>
<dbReference type="Proteomes" id="UP001161017">
    <property type="component" value="Unassembled WGS sequence"/>
</dbReference>
<name>A0AA43QPU3_9LECA</name>
<keyword evidence="3" id="KW-0963">Cytoplasm</keyword>
<comment type="cofactor">
    <cofactor evidence="11">
        <name>Zn(2+)</name>
        <dbReference type="ChEBI" id="CHEBI:29105"/>
    </cofactor>
    <text evidence="11">Binds 1 zinc ion per subunit.</text>
</comment>
<dbReference type="InterPro" id="IPR015211">
    <property type="entry name" value="Peptidase_M1_C"/>
</dbReference>
<evidence type="ECO:0000256" key="2">
    <source>
        <dbReference type="ARBA" id="ARBA00010136"/>
    </source>
</evidence>
<evidence type="ECO:0000256" key="3">
    <source>
        <dbReference type="ARBA" id="ARBA00022490"/>
    </source>
</evidence>
<keyword evidence="8" id="KW-0482">Metalloprotease</keyword>
<gene>
    <name evidence="13" type="primary">LAP2</name>
    <name evidence="13" type="ORF">OHK93_008168</name>
</gene>
<comment type="subcellular location">
    <subcellularLocation>
        <location evidence="1">Cytoplasm</location>
    </subcellularLocation>
</comment>
<evidence type="ECO:0000256" key="9">
    <source>
        <dbReference type="PIRSR" id="PIRSR634015-1"/>
    </source>
</evidence>
<dbReference type="InterPro" id="IPR038502">
    <property type="entry name" value="M1_LTA-4_hydro/amino_C_sf"/>
</dbReference>
<feature type="active site" description="Proton acceptor" evidence="9">
    <location>
        <position position="297"/>
    </location>
</feature>
<dbReference type="SUPFAM" id="SSF48371">
    <property type="entry name" value="ARM repeat"/>
    <property type="match status" value="1"/>
</dbReference>
<dbReference type="SMART" id="SM01263">
    <property type="entry name" value="Leuk-A4-hydro_C"/>
    <property type="match status" value="1"/>
</dbReference>
<dbReference type="InterPro" id="IPR027268">
    <property type="entry name" value="Peptidase_M4/M1_CTD_sf"/>
</dbReference>
<dbReference type="FunFam" id="1.10.390.10:FF:000009">
    <property type="entry name" value="Leukotriene A(4) hydrolase"/>
    <property type="match status" value="1"/>
</dbReference>
<feature type="binding site" evidence="11">
    <location>
        <position position="300"/>
    </location>
    <ligand>
        <name>Zn(2+)</name>
        <dbReference type="ChEBI" id="CHEBI:29105"/>
        <note>catalytic</note>
    </ligand>
</feature>
<feature type="active site" description="Proton donor" evidence="9">
    <location>
        <position position="385"/>
    </location>
</feature>
<evidence type="ECO:0000313" key="13">
    <source>
        <dbReference type="EMBL" id="MDI1488891.1"/>
    </source>
</evidence>
<keyword evidence="5 11" id="KW-0479">Metal-binding</keyword>
<organism evidence="13 14">
    <name type="scientific">Ramalina farinacea</name>
    <dbReference type="NCBI Taxonomy" id="258253"/>
    <lineage>
        <taxon>Eukaryota</taxon>
        <taxon>Fungi</taxon>
        <taxon>Dikarya</taxon>
        <taxon>Ascomycota</taxon>
        <taxon>Pezizomycotina</taxon>
        <taxon>Lecanoromycetes</taxon>
        <taxon>OSLEUM clade</taxon>
        <taxon>Lecanoromycetidae</taxon>
        <taxon>Lecanorales</taxon>
        <taxon>Lecanorineae</taxon>
        <taxon>Ramalinaceae</taxon>
        <taxon>Ramalina</taxon>
    </lineage>
</organism>
<dbReference type="Gene3D" id="2.60.40.1730">
    <property type="entry name" value="tricorn interacting facor f3 domain"/>
    <property type="match status" value="1"/>
</dbReference>
<feature type="binding site" evidence="10">
    <location>
        <begin position="137"/>
        <end position="139"/>
    </location>
    <ligand>
        <name>a peptide</name>
        <dbReference type="ChEBI" id="CHEBI:60466"/>
    </ligand>
</feature>
<keyword evidence="13" id="KW-0031">Aminopeptidase</keyword>
<evidence type="ECO:0000256" key="4">
    <source>
        <dbReference type="ARBA" id="ARBA00022670"/>
    </source>
</evidence>
<dbReference type="InterPro" id="IPR016024">
    <property type="entry name" value="ARM-type_fold"/>
</dbReference>
<dbReference type="InterPro" id="IPR014782">
    <property type="entry name" value="Peptidase_M1_dom"/>
</dbReference>
<dbReference type="Gene3D" id="3.30.2010.30">
    <property type="match status" value="1"/>
</dbReference>
<dbReference type="PANTHER" id="PTHR45726:SF3">
    <property type="entry name" value="LEUKOTRIENE A-4 HYDROLASE"/>
    <property type="match status" value="1"/>
</dbReference>
<dbReference type="Pfam" id="PF17900">
    <property type="entry name" value="Peptidase_M1_N"/>
    <property type="match status" value="1"/>
</dbReference>
<dbReference type="FunFam" id="3.30.2010.30:FF:000001">
    <property type="entry name" value="Leukotriene A(4) hydrolase"/>
    <property type="match status" value="1"/>
</dbReference>
<dbReference type="AlphaFoldDB" id="A0AA43QPU3"/>
<dbReference type="InterPro" id="IPR042097">
    <property type="entry name" value="Aminopeptidase_N-like_N_sf"/>
</dbReference>
<comment type="similarity">
    <text evidence="2">Belongs to the peptidase M1 family.</text>
</comment>
<feature type="binding site" evidence="10">
    <location>
        <begin position="566"/>
        <end position="568"/>
    </location>
    <ligand>
        <name>a peptide</name>
        <dbReference type="ChEBI" id="CHEBI:60466"/>
    </ligand>
</feature>
<keyword evidence="6 13" id="KW-0378">Hydrolase</keyword>
<dbReference type="InterPro" id="IPR001930">
    <property type="entry name" value="Peptidase_M1"/>
</dbReference>
<accession>A0AA43QPU3</accession>
<evidence type="ECO:0000259" key="12">
    <source>
        <dbReference type="SMART" id="SM01263"/>
    </source>
</evidence>
<proteinExistence type="inferred from homology"/>
<dbReference type="GO" id="GO:0004301">
    <property type="term" value="F:epoxide hydrolase activity"/>
    <property type="evidence" value="ECO:0007669"/>
    <property type="project" value="TreeGrafter"/>
</dbReference>
<dbReference type="CDD" id="cd09599">
    <property type="entry name" value="M1_LTA4H"/>
    <property type="match status" value="1"/>
</dbReference>
<dbReference type="Pfam" id="PF01433">
    <property type="entry name" value="Peptidase_M1"/>
    <property type="match status" value="1"/>
</dbReference>
<feature type="binding site" evidence="10">
    <location>
        <begin position="267"/>
        <end position="272"/>
    </location>
    <ligand>
        <name>a peptide</name>
        <dbReference type="ChEBI" id="CHEBI:60466"/>
    </ligand>
</feature>
<dbReference type="GO" id="GO:0005829">
    <property type="term" value="C:cytosol"/>
    <property type="evidence" value="ECO:0007669"/>
    <property type="project" value="TreeGrafter"/>
</dbReference>
<dbReference type="SUPFAM" id="SSF55486">
    <property type="entry name" value="Metalloproteases ('zincins'), catalytic domain"/>
    <property type="match status" value="1"/>
</dbReference>
<sequence length="573" mass="65161">MAAAPRRRDPNTLSNYEHFTTTHTKISLAIDFGTRTLAGNAKLKIKSTNNSGQQEIVLDTSHLSILDVSLDDRPCEWQLAPRTEPFGSPLVIKLKQAIKDGDSVDVDIKLQTTDKCTALGWMTPAQARSEFPYMNSQCQAIHARSIFPCQDTPDVKSTYEFVIDSDMPVIASGLLRNVEKLEDSELRRHTCYQEIPIPSYLFAIASGDITFAPIGPRSRIATNPESLDAAKWEFEKDTENYIQELEKIVYPYQWKEYNLLVLPPSFPYGGMENPVYTYVTPTVVSGDRENVDVVAHELSHSYSGNLVTAATWQDFWLNEGWTTYLERRLQAAMFGEPFRDFSAIIGWKGLKDSVAEYGEDKREYTKLVPDLNGQDPDDFFSQVPYEKGYTFLSHLEALVGKEKWNEYIPHYFTTFARRSLDSLEFKENLIKFFAADESASSALKTVDWDAWYYGTGLPQKPKFDTSLADVCYALASKWENASANHFKPSSEDVKGWKGRQLVVFLDSVNDFSEPLSKELAQAMGDTYGFFESKNVEVTARYYRVGLRSRDEKVYQPTTELLSNVGRMKFVRPL</sequence>
<dbReference type="PRINTS" id="PR00756">
    <property type="entry name" value="ALADIPTASE"/>
</dbReference>
<dbReference type="PANTHER" id="PTHR45726">
    <property type="entry name" value="LEUKOTRIENE A-4 HYDROLASE"/>
    <property type="match status" value="1"/>
</dbReference>
<reference evidence="13" key="1">
    <citation type="journal article" date="2023" name="Genome Biol. Evol.">
        <title>First Whole Genome Sequence and Flow Cytometry Genome Size Data for the Lichen-Forming Fungus Ramalina farinacea (Ascomycota).</title>
        <authorList>
            <person name="Llewellyn T."/>
            <person name="Mian S."/>
            <person name="Hill R."/>
            <person name="Leitch I.J."/>
            <person name="Gaya E."/>
        </authorList>
    </citation>
    <scope>NUCLEOTIDE SEQUENCE</scope>
    <source>
        <strain evidence="13">LIQ254RAFAR</strain>
    </source>
</reference>
<evidence type="ECO:0000313" key="14">
    <source>
        <dbReference type="Proteomes" id="UP001161017"/>
    </source>
</evidence>
<comment type="caution">
    <text evidence="13">The sequence shown here is derived from an EMBL/GenBank/DDBJ whole genome shotgun (WGS) entry which is preliminary data.</text>
</comment>
<dbReference type="GO" id="GO:0004463">
    <property type="term" value="F:leukotriene-A4 hydrolase activity"/>
    <property type="evidence" value="ECO:0007669"/>
    <property type="project" value="UniProtKB-EC"/>
</dbReference>
<dbReference type="InterPro" id="IPR034015">
    <property type="entry name" value="M1_LTA4H"/>
</dbReference>
<keyword evidence="7 11" id="KW-0862">Zinc</keyword>
<dbReference type="GO" id="GO:0006508">
    <property type="term" value="P:proteolysis"/>
    <property type="evidence" value="ECO:0007669"/>
    <property type="project" value="UniProtKB-KW"/>
</dbReference>
<dbReference type="EMBL" id="JAPUFD010000008">
    <property type="protein sequence ID" value="MDI1488891.1"/>
    <property type="molecule type" value="Genomic_DNA"/>
</dbReference>
<dbReference type="InterPro" id="IPR045357">
    <property type="entry name" value="Aminopeptidase_N-like_N"/>
</dbReference>
<evidence type="ECO:0000256" key="6">
    <source>
        <dbReference type="ARBA" id="ARBA00022801"/>
    </source>
</evidence>
<dbReference type="EC" id="3.3.2.6" evidence="13"/>
<dbReference type="GO" id="GO:0008270">
    <property type="term" value="F:zinc ion binding"/>
    <property type="evidence" value="ECO:0007669"/>
    <property type="project" value="InterPro"/>
</dbReference>
<evidence type="ECO:0000256" key="7">
    <source>
        <dbReference type="ARBA" id="ARBA00022833"/>
    </source>
</evidence>
<feature type="binding site" evidence="11">
    <location>
        <position position="319"/>
    </location>
    <ligand>
        <name>Zn(2+)</name>
        <dbReference type="ChEBI" id="CHEBI:29105"/>
        <note>catalytic</note>
    </ligand>
</feature>
<dbReference type="Pfam" id="PF09127">
    <property type="entry name" value="Leuk-A4-hydro_C"/>
    <property type="match status" value="1"/>
</dbReference>
<feature type="binding site" evidence="11">
    <location>
        <position position="296"/>
    </location>
    <ligand>
        <name>Zn(2+)</name>
        <dbReference type="ChEBI" id="CHEBI:29105"/>
        <note>catalytic</note>
    </ligand>
</feature>
<dbReference type="GO" id="GO:0004177">
    <property type="term" value="F:aminopeptidase activity"/>
    <property type="evidence" value="ECO:0007669"/>
    <property type="project" value="UniProtKB-KW"/>
</dbReference>
<feature type="domain" description="Peptidase M1 leukotriene A4 hydrolase/aminopeptidase C-terminal" evidence="12">
    <location>
        <begin position="466"/>
        <end position="573"/>
    </location>
</feature>
<dbReference type="FunFam" id="2.60.40.1730:FF:000004">
    <property type="entry name" value="Leukotriene A(4) hydrolase"/>
    <property type="match status" value="1"/>
</dbReference>
<evidence type="ECO:0000256" key="8">
    <source>
        <dbReference type="ARBA" id="ARBA00023049"/>
    </source>
</evidence>
<dbReference type="Gene3D" id="1.25.40.320">
    <property type="entry name" value="Peptidase M1, leukotriene A4 hydrolase/aminopeptidase C-terminal domain"/>
    <property type="match status" value="1"/>
</dbReference>
<dbReference type="InterPro" id="IPR049980">
    <property type="entry name" value="LTA4H_cat"/>
</dbReference>
<evidence type="ECO:0000256" key="5">
    <source>
        <dbReference type="ARBA" id="ARBA00022723"/>
    </source>
</evidence>
<evidence type="ECO:0000256" key="11">
    <source>
        <dbReference type="PIRSR" id="PIRSR634015-3"/>
    </source>
</evidence>
<keyword evidence="14" id="KW-1185">Reference proteome</keyword>
<evidence type="ECO:0000256" key="1">
    <source>
        <dbReference type="ARBA" id="ARBA00004496"/>
    </source>
</evidence>
<keyword evidence="4" id="KW-0645">Protease</keyword>
<evidence type="ECO:0000256" key="10">
    <source>
        <dbReference type="PIRSR" id="PIRSR634015-2"/>
    </source>
</evidence>